<gene>
    <name evidence="1" type="ORF">CSSPJE1EN2_LOCUS10488</name>
</gene>
<proteinExistence type="predicted"/>
<sequence length="97" mass="10454">MQSSDIRRTITDYKDQSSLHQKCLLAISAVLALLMSPCICRTPSMGAIGYRSMATIRGSSSISPAATFAALHTAFCSRPGSNFQVQHTDQPHTSPLL</sequence>
<name>A0ABP1AYB9_9BRYO</name>
<evidence type="ECO:0000313" key="2">
    <source>
        <dbReference type="Proteomes" id="UP001497522"/>
    </source>
</evidence>
<protein>
    <submittedName>
        <fullName evidence="1">Uncharacterized protein</fullName>
    </submittedName>
</protein>
<keyword evidence="2" id="KW-1185">Reference proteome</keyword>
<dbReference type="Proteomes" id="UP001497522">
    <property type="component" value="Chromosome 17"/>
</dbReference>
<evidence type="ECO:0000313" key="1">
    <source>
        <dbReference type="EMBL" id="CAK9867493.1"/>
    </source>
</evidence>
<dbReference type="EMBL" id="OZ023718">
    <property type="protein sequence ID" value="CAK9867493.1"/>
    <property type="molecule type" value="Genomic_DNA"/>
</dbReference>
<reference evidence="1" key="1">
    <citation type="submission" date="2024-03" db="EMBL/GenBank/DDBJ databases">
        <authorList>
            <consortium name="ELIXIR-Norway"/>
            <consortium name="Elixir Norway"/>
        </authorList>
    </citation>
    <scope>NUCLEOTIDE SEQUENCE</scope>
</reference>
<accession>A0ABP1AYB9</accession>
<organism evidence="1 2">
    <name type="scientific">Sphagnum jensenii</name>
    <dbReference type="NCBI Taxonomy" id="128206"/>
    <lineage>
        <taxon>Eukaryota</taxon>
        <taxon>Viridiplantae</taxon>
        <taxon>Streptophyta</taxon>
        <taxon>Embryophyta</taxon>
        <taxon>Bryophyta</taxon>
        <taxon>Sphagnophytina</taxon>
        <taxon>Sphagnopsida</taxon>
        <taxon>Sphagnales</taxon>
        <taxon>Sphagnaceae</taxon>
        <taxon>Sphagnum</taxon>
    </lineage>
</organism>